<sequence length="48" mass="5647">MEPVAYFFSHLQEKCCSVCGQKLWEQAESYATECLDCHEKLLHPQEEK</sequence>
<dbReference type="RefSeq" id="WP_204517498.1">
    <property type="nucleotide sequence ID" value="NZ_JAFBEB010000003.1"/>
</dbReference>
<proteinExistence type="predicted"/>
<evidence type="ECO:0000313" key="1">
    <source>
        <dbReference type="EMBL" id="MBM7589780.1"/>
    </source>
</evidence>
<dbReference type="Proteomes" id="UP000717624">
    <property type="component" value="Unassembled WGS sequence"/>
</dbReference>
<dbReference type="AlphaFoldDB" id="A0A938Y237"/>
<name>A0A938Y237_9BACL</name>
<dbReference type="Pfam" id="PF14149">
    <property type="entry name" value="YhfH"/>
    <property type="match status" value="1"/>
</dbReference>
<evidence type="ECO:0000313" key="2">
    <source>
        <dbReference type="Proteomes" id="UP000717624"/>
    </source>
</evidence>
<dbReference type="EMBL" id="JAFBEB010000003">
    <property type="protein sequence ID" value="MBM7589780.1"/>
    <property type="molecule type" value="Genomic_DNA"/>
</dbReference>
<organism evidence="1 2">
    <name type="scientific">Brevibacillus fulvus</name>
    <dbReference type="NCBI Taxonomy" id="1125967"/>
    <lineage>
        <taxon>Bacteria</taxon>
        <taxon>Bacillati</taxon>
        <taxon>Bacillota</taxon>
        <taxon>Bacilli</taxon>
        <taxon>Bacillales</taxon>
        <taxon>Paenibacillaceae</taxon>
        <taxon>Brevibacillus</taxon>
    </lineage>
</organism>
<gene>
    <name evidence="1" type="ORF">JOD01_001380</name>
</gene>
<evidence type="ECO:0008006" key="3">
    <source>
        <dbReference type="Google" id="ProtNLM"/>
    </source>
</evidence>
<protein>
    <recommendedName>
        <fullName evidence="3">YhfH family protein</fullName>
    </recommendedName>
</protein>
<comment type="caution">
    <text evidence="1">The sequence shown here is derived from an EMBL/GenBank/DDBJ whole genome shotgun (WGS) entry which is preliminary data.</text>
</comment>
<dbReference type="InterPro" id="IPR025432">
    <property type="entry name" value="YhfH-like"/>
</dbReference>
<reference evidence="1" key="1">
    <citation type="submission" date="2021-01" db="EMBL/GenBank/DDBJ databases">
        <title>Genomic Encyclopedia of Type Strains, Phase IV (KMG-IV): sequencing the most valuable type-strain genomes for metagenomic binning, comparative biology and taxonomic classification.</title>
        <authorList>
            <person name="Goeker M."/>
        </authorList>
    </citation>
    <scope>NUCLEOTIDE SEQUENCE</scope>
    <source>
        <strain evidence="1">DSM 25523</strain>
    </source>
</reference>
<keyword evidence="2" id="KW-1185">Reference proteome</keyword>
<accession>A0A938Y237</accession>